<organism evidence="2 3">
    <name type="scientific">Trichogramma brassicae</name>
    <dbReference type="NCBI Taxonomy" id="86971"/>
    <lineage>
        <taxon>Eukaryota</taxon>
        <taxon>Metazoa</taxon>
        <taxon>Ecdysozoa</taxon>
        <taxon>Arthropoda</taxon>
        <taxon>Hexapoda</taxon>
        <taxon>Insecta</taxon>
        <taxon>Pterygota</taxon>
        <taxon>Neoptera</taxon>
        <taxon>Endopterygota</taxon>
        <taxon>Hymenoptera</taxon>
        <taxon>Apocrita</taxon>
        <taxon>Proctotrupomorpha</taxon>
        <taxon>Chalcidoidea</taxon>
        <taxon>Trichogrammatidae</taxon>
        <taxon>Trichogramma</taxon>
    </lineage>
</organism>
<feature type="region of interest" description="Disordered" evidence="1">
    <location>
        <begin position="85"/>
        <end position="108"/>
    </location>
</feature>
<evidence type="ECO:0000256" key="1">
    <source>
        <dbReference type="SAM" id="MobiDB-lite"/>
    </source>
</evidence>
<evidence type="ECO:0000313" key="2">
    <source>
        <dbReference type="EMBL" id="CAB0036583.1"/>
    </source>
</evidence>
<protein>
    <submittedName>
        <fullName evidence="2">Uncharacterized protein</fullName>
    </submittedName>
</protein>
<proteinExistence type="predicted"/>
<name>A0A6H5IHS0_9HYME</name>
<feature type="compositionally biased region" description="Acidic residues" evidence="1">
    <location>
        <begin position="87"/>
        <end position="108"/>
    </location>
</feature>
<sequence length="108" mass="12803">MVSSHSRRGRTQHWRGHLVTEEYGSFTVECAISYGYEAEQPQRRNHIIYVYIRRVLKSTMALLKWKKKFTPKMPLPEVRARIYTSFESEESEESEETEESEESEVNIS</sequence>
<dbReference type="EMBL" id="CADCXV010000821">
    <property type="protein sequence ID" value="CAB0036583.1"/>
    <property type="molecule type" value="Genomic_DNA"/>
</dbReference>
<keyword evidence="3" id="KW-1185">Reference proteome</keyword>
<reference evidence="2 3" key="1">
    <citation type="submission" date="2020-02" db="EMBL/GenBank/DDBJ databases">
        <authorList>
            <person name="Ferguson B K."/>
        </authorList>
    </citation>
    <scope>NUCLEOTIDE SEQUENCE [LARGE SCALE GENOMIC DNA]</scope>
</reference>
<gene>
    <name evidence="2" type="ORF">TBRA_LOCUS8446</name>
</gene>
<accession>A0A6H5IHS0</accession>
<evidence type="ECO:0000313" key="3">
    <source>
        <dbReference type="Proteomes" id="UP000479190"/>
    </source>
</evidence>
<dbReference type="AlphaFoldDB" id="A0A6H5IHS0"/>
<dbReference type="Proteomes" id="UP000479190">
    <property type="component" value="Unassembled WGS sequence"/>
</dbReference>